<organism evidence="2 3">
    <name type="scientific">Pseudarthrobacter siccitolerans</name>
    <dbReference type="NCBI Taxonomy" id="861266"/>
    <lineage>
        <taxon>Bacteria</taxon>
        <taxon>Bacillati</taxon>
        <taxon>Actinomycetota</taxon>
        <taxon>Actinomycetes</taxon>
        <taxon>Micrococcales</taxon>
        <taxon>Micrococcaceae</taxon>
        <taxon>Pseudarthrobacter</taxon>
    </lineage>
</organism>
<keyword evidence="1" id="KW-0812">Transmembrane</keyword>
<accession>A0ABU0PFK7</accession>
<dbReference type="EMBL" id="JAUSXB010000001">
    <property type="protein sequence ID" value="MDQ0672747.1"/>
    <property type="molecule type" value="Genomic_DNA"/>
</dbReference>
<gene>
    <name evidence="2" type="ORF">QFZ36_000308</name>
</gene>
<evidence type="ECO:0000313" key="3">
    <source>
        <dbReference type="Proteomes" id="UP001236806"/>
    </source>
</evidence>
<evidence type="ECO:0000256" key="1">
    <source>
        <dbReference type="SAM" id="Phobius"/>
    </source>
</evidence>
<feature type="transmembrane region" description="Helical" evidence="1">
    <location>
        <begin position="125"/>
        <end position="145"/>
    </location>
</feature>
<proteinExistence type="predicted"/>
<keyword evidence="3" id="KW-1185">Reference proteome</keyword>
<keyword evidence="1" id="KW-1133">Transmembrane helix</keyword>
<sequence length="270" mass="28693">MDSTLAAGVLSAVEGFTHPSDAGRELRVRAYGSDHDIDGDPRALARLRELEAAHLADVERRADAPASESSAGTETVKAAVPAVALAEAQGSPEPGRAIAPLSQPVKESSLQSLLRRAMRTWWGRLARVAGMLVVAAAIVVAAFLISAPRPDATLRLTAVEADEQVRTLVTSAERAGRYEIDPSTLRAYGSYHGFNVWSGVNAFGSPCLVAVHRAFDYLSRARCAPFPADLIVDVSSSGDGLDIPTGDGIIRFIRRGDTVDAYVYLLPEAD</sequence>
<protein>
    <submittedName>
        <fullName evidence="2">Uncharacterized protein</fullName>
    </submittedName>
</protein>
<name>A0ABU0PFK7_9MICC</name>
<dbReference type="Proteomes" id="UP001236806">
    <property type="component" value="Unassembled WGS sequence"/>
</dbReference>
<comment type="caution">
    <text evidence="2">The sequence shown here is derived from an EMBL/GenBank/DDBJ whole genome shotgun (WGS) entry which is preliminary data.</text>
</comment>
<reference evidence="2 3" key="1">
    <citation type="submission" date="2023-07" db="EMBL/GenBank/DDBJ databases">
        <title>Comparative genomics of wheat-associated soil bacteria to identify genetic determinants of phenazine resistance.</title>
        <authorList>
            <person name="Mouncey N."/>
        </authorList>
    </citation>
    <scope>NUCLEOTIDE SEQUENCE [LARGE SCALE GENOMIC DNA]</scope>
    <source>
        <strain evidence="2 3">W1I3</strain>
    </source>
</reference>
<evidence type="ECO:0000313" key="2">
    <source>
        <dbReference type="EMBL" id="MDQ0672747.1"/>
    </source>
</evidence>
<keyword evidence="1" id="KW-0472">Membrane</keyword>